<organism evidence="2 3">
    <name type="scientific">Papaver atlanticum</name>
    <dbReference type="NCBI Taxonomy" id="357466"/>
    <lineage>
        <taxon>Eukaryota</taxon>
        <taxon>Viridiplantae</taxon>
        <taxon>Streptophyta</taxon>
        <taxon>Embryophyta</taxon>
        <taxon>Tracheophyta</taxon>
        <taxon>Spermatophyta</taxon>
        <taxon>Magnoliopsida</taxon>
        <taxon>Ranunculales</taxon>
        <taxon>Papaveraceae</taxon>
        <taxon>Papaveroideae</taxon>
        <taxon>Papaver</taxon>
    </lineage>
</organism>
<evidence type="ECO:0000313" key="3">
    <source>
        <dbReference type="Proteomes" id="UP001202328"/>
    </source>
</evidence>
<feature type="signal peptide" evidence="1">
    <location>
        <begin position="1"/>
        <end position="23"/>
    </location>
</feature>
<evidence type="ECO:0000256" key="1">
    <source>
        <dbReference type="SAM" id="SignalP"/>
    </source>
</evidence>
<comment type="caution">
    <text evidence="2">The sequence shown here is derived from an EMBL/GenBank/DDBJ whole genome shotgun (WGS) entry which is preliminary data.</text>
</comment>
<sequence>MFVIRVSFIFFFLLFILPSTVFSITGLEMGKEEEEEEIGKELFPDVLREEAVARLNELGE</sequence>
<protein>
    <submittedName>
        <fullName evidence="2">Uncharacterized protein</fullName>
    </submittedName>
</protein>
<name>A0AAD4T9A2_9MAGN</name>
<keyword evidence="3" id="KW-1185">Reference proteome</keyword>
<proteinExistence type="predicted"/>
<keyword evidence="1" id="KW-0732">Signal</keyword>
<feature type="chain" id="PRO_5041906742" evidence="1">
    <location>
        <begin position="24"/>
        <end position="60"/>
    </location>
</feature>
<dbReference type="EMBL" id="JAJJMB010003267">
    <property type="protein sequence ID" value="KAI3948505.1"/>
    <property type="molecule type" value="Genomic_DNA"/>
</dbReference>
<evidence type="ECO:0000313" key="2">
    <source>
        <dbReference type="EMBL" id="KAI3948505.1"/>
    </source>
</evidence>
<dbReference type="AlphaFoldDB" id="A0AAD4T9A2"/>
<gene>
    <name evidence="2" type="ORF">MKW98_019255</name>
</gene>
<feature type="non-terminal residue" evidence="2">
    <location>
        <position position="60"/>
    </location>
</feature>
<reference evidence="2" key="1">
    <citation type="submission" date="2022-04" db="EMBL/GenBank/DDBJ databases">
        <title>A functionally conserved STORR gene fusion in Papaver species that diverged 16.8 million years ago.</title>
        <authorList>
            <person name="Catania T."/>
        </authorList>
    </citation>
    <scope>NUCLEOTIDE SEQUENCE</scope>
    <source>
        <strain evidence="2">S-188037</strain>
    </source>
</reference>
<accession>A0AAD4T9A2</accession>
<dbReference type="Proteomes" id="UP001202328">
    <property type="component" value="Unassembled WGS sequence"/>
</dbReference>